<protein>
    <submittedName>
        <fullName evidence="1">Uncharacterized protein</fullName>
    </submittedName>
</protein>
<dbReference type="EMBL" id="CP000750">
    <property type="protein sequence ID" value="ABS03247.1"/>
    <property type="molecule type" value="Genomic_DNA"/>
</dbReference>
<organism evidence="1 2">
    <name type="scientific">Kineococcus radiotolerans (strain ATCC BAA-149 / DSM 14245 / SRS30216)</name>
    <dbReference type="NCBI Taxonomy" id="266940"/>
    <lineage>
        <taxon>Bacteria</taxon>
        <taxon>Bacillati</taxon>
        <taxon>Actinomycetota</taxon>
        <taxon>Actinomycetes</taxon>
        <taxon>Kineosporiales</taxon>
        <taxon>Kineosporiaceae</taxon>
        <taxon>Kineococcus</taxon>
    </lineage>
</organism>
<dbReference type="Proteomes" id="UP000001116">
    <property type="component" value="Chromosome"/>
</dbReference>
<evidence type="ECO:0000313" key="2">
    <source>
        <dbReference type="Proteomes" id="UP000001116"/>
    </source>
</evidence>
<keyword evidence="2" id="KW-1185">Reference proteome</keyword>
<dbReference type="RefSeq" id="WP_011981614.1">
    <property type="nucleotide sequence ID" value="NC_009664.2"/>
</dbReference>
<proteinExistence type="predicted"/>
<dbReference type="KEGG" id="kra:Krad_1761"/>
<dbReference type="HOGENOM" id="CLU_2717008_0_0_11"/>
<accession>A6W8V8</accession>
<reference evidence="2" key="1">
    <citation type="journal article" date="2008" name="PLoS ONE">
        <title>Survival in nuclear waste, extreme resistance, and potential applications gleaned from the genome sequence of Kineococcus radiotolerans SRS30216.</title>
        <authorList>
            <person name="Bagwell C.E."/>
            <person name="Bhat S."/>
            <person name="Hawkins G.M."/>
            <person name="Smith B.W."/>
            <person name="Biswas T."/>
            <person name="Hoover T.R."/>
            <person name="Saunders E."/>
            <person name="Han C.S."/>
            <person name="Tsodikov O.V."/>
            <person name="Shimkets L.J."/>
        </authorList>
    </citation>
    <scope>NUCLEOTIDE SEQUENCE [LARGE SCALE GENOMIC DNA]</scope>
    <source>
        <strain evidence="2">ATCC BAA-149 / DSM 14245 / SRS30216</strain>
    </source>
</reference>
<dbReference type="STRING" id="266940.Krad_1761"/>
<evidence type="ECO:0000313" key="1">
    <source>
        <dbReference type="EMBL" id="ABS03247.1"/>
    </source>
</evidence>
<name>A6W8V8_KINRD</name>
<gene>
    <name evidence="1" type="ordered locus">Krad_1761</name>
</gene>
<sequence>MSLNPLPGPAPTGGTVITPDIGKLFDDVEWLAENGATLHEIVVMTNICAGYLRAFYLRCGRDMPIVLAQPDR</sequence>
<dbReference type="AlphaFoldDB" id="A6W8V8"/>